<evidence type="ECO:0000313" key="1">
    <source>
        <dbReference type="EMBL" id="KRL58593.1"/>
    </source>
</evidence>
<dbReference type="InterPro" id="IPR008313">
    <property type="entry name" value="GH125"/>
</dbReference>
<dbReference type="AlphaFoldDB" id="A0A0R1RPJ2"/>
<dbReference type="GO" id="GO:0005975">
    <property type="term" value="P:carbohydrate metabolic process"/>
    <property type="evidence" value="ECO:0007669"/>
    <property type="project" value="InterPro"/>
</dbReference>
<evidence type="ECO:0000313" key="2">
    <source>
        <dbReference type="Proteomes" id="UP000051264"/>
    </source>
</evidence>
<dbReference type="InterPro" id="IPR012341">
    <property type="entry name" value="6hp_glycosidase-like_sf"/>
</dbReference>
<protein>
    <recommendedName>
        <fullName evidence="3">Metal-independent alpha-mannosidase</fullName>
    </recommendedName>
</protein>
<dbReference type="SUPFAM" id="SSF48208">
    <property type="entry name" value="Six-hairpin glycosidases"/>
    <property type="match status" value="1"/>
</dbReference>
<dbReference type="SMART" id="SM01149">
    <property type="entry name" value="DUF1237"/>
    <property type="match status" value="1"/>
</dbReference>
<dbReference type="OrthoDB" id="181472at2"/>
<dbReference type="InterPro" id="IPR008928">
    <property type="entry name" value="6-hairpin_glycosidase_sf"/>
</dbReference>
<organism evidence="1 2">
    <name type="scientific">Latilactobacillus fuchuensis DSM 14340 = JCM 11249</name>
    <dbReference type="NCBI Taxonomy" id="1423747"/>
    <lineage>
        <taxon>Bacteria</taxon>
        <taxon>Bacillati</taxon>
        <taxon>Bacillota</taxon>
        <taxon>Bacilli</taxon>
        <taxon>Lactobacillales</taxon>
        <taxon>Lactobacillaceae</taxon>
        <taxon>Latilactobacillus</taxon>
    </lineage>
</organism>
<proteinExistence type="predicted"/>
<dbReference type="EMBL" id="AZEX01000068">
    <property type="protein sequence ID" value="KRL58593.1"/>
    <property type="molecule type" value="Genomic_DNA"/>
</dbReference>
<dbReference type="RefSeq" id="WP_025083086.1">
    <property type="nucleotide sequence ID" value="NZ_AZEX01000068.1"/>
</dbReference>
<dbReference type="PATRIC" id="fig|1423747.3.peg.252"/>
<dbReference type="Proteomes" id="UP000051264">
    <property type="component" value="Unassembled WGS sequence"/>
</dbReference>
<dbReference type="PIRSF" id="PIRSF028846">
    <property type="entry name" value="UCP028846"/>
    <property type="match status" value="1"/>
</dbReference>
<dbReference type="Gene3D" id="1.50.10.10">
    <property type="match status" value="1"/>
</dbReference>
<dbReference type="Pfam" id="PF06824">
    <property type="entry name" value="Glyco_hydro_125"/>
    <property type="match status" value="1"/>
</dbReference>
<gene>
    <name evidence="1" type="ORF">FC69_GL000245</name>
</gene>
<sequence length="430" mass="47507">MFNQAQLIAEIQQAADQVQLHSNKATELFKNALIDTVTHTVTPQNTTDIFVATGDIPAMWLRDSTFQVLPYLQLIQTVPQVKTLIQGVLNQQLAYVRHDPYANAFNQTASGAHYTTDSSNIPISDLVWERKFEIDSLCAPLHLAAQLYQTSGTTEHLTPEFWQTVALIMATFIREQHHETSDYVFNRPDCPPSDTLSHEGHGAPIGYTGMVWSGFRPSDDACQYGYLVPGNMYIVVVITELLALIGAENIDQPELVGAMTTLKEQIETGIADFAVVRPTPTADPIWAYEVDGLGHVNLMDDANVPSLLSAPFLGYCSIDEPLYQQTRGFILSPANPYFYAGQFLAGIGSPHTPPHHVWPIALAMVGLTTTNLAAVTAQIDLIAATDNGTLQCHEGVHVDNPAQYTREWFSWANMTYCQLVFHYLALKAKA</sequence>
<evidence type="ECO:0008006" key="3">
    <source>
        <dbReference type="Google" id="ProtNLM"/>
    </source>
</evidence>
<dbReference type="eggNOG" id="COG3538">
    <property type="taxonomic scope" value="Bacteria"/>
</dbReference>
<reference evidence="1 2" key="1">
    <citation type="journal article" date="2015" name="Genome Announc.">
        <title>Expanding the biotechnology potential of lactobacilli through comparative genomics of 213 strains and associated genera.</title>
        <authorList>
            <person name="Sun Z."/>
            <person name="Harris H.M."/>
            <person name="McCann A."/>
            <person name="Guo C."/>
            <person name="Argimon S."/>
            <person name="Zhang W."/>
            <person name="Yang X."/>
            <person name="Jeffery I.B."/>
            <person name="Cooney J.C."/>
            <person name="Kagawa T.F."/>
            <person name="Liu W."/>
            <person name="Song Y."/>
            <person name="Salvetti E."/>
            <person name="Wrobel A."/>
            <person name="Rasinkangas P."/>
            <person name="Parkhill J."/>
            <person name="Rea M.C."/>
            <person name="O'Sullivan O."/>
            <person name="Ritari J."/>
            <person name="Douillard F.P."/>
            <person name="Paul Ross R."/>
            <person name="Yang R."/>
            <person name="Briner A.E."/>
            <person name="Felis G.E."/>
            <person name="de Vos W.M."/>
            <person name="Barrangou R."/>
            <person name="Klaenhammer T.R."/>
            <person name="Caufield P.W."/>
            <person name="Cui Y."/>
            <person name="Zhang H."/>
            <person name="O'Toole P.W."/>
        </authorList>
    </citation>
    <scope>NUCLEOTIDE SEQUENCE [LARGE SCALE GENOMIC DNA]</scope>
    <source>
        <strain evidence="1 2">DSM 14340</strain>
    </source>
</reference>
<name>A0A0R1RPJ2_9LACO</name>
<dbReference type="PANTHER" id="PTHR31047:SF0">
    <property type="entry name" value="MEIOTICALLY UP-REGULATED GENE 157 PROTEIN"/>
    <property type="match status" value="1"/>
</dbReference>
<accession>A0A0R1RPJ2</accession>
<comment type="caution">
    <text evidence="1">The sequence shown here is derived from an EMBL/GenBank/DDBJ whole genome shotgun (WGS) entry which is preliminary data.</text>
</comment>
<dbReference type="STRING" id="1423747.FC69_GL000245"/>
<dbReference type="PANTHER" id="PTHR31047">
    <property type="entry name" value="MEIOTICALLY UP-REGULATED GENE 157 PROTEIN"/>
    <property type="match status" value="1"/>
</dbReference>